<dbReference type="VEuPathDB" id="FungiDB:QG37_08229"/>
<evidence type="ECO:0000313" key="1">
    <source>
        <dbReference type="EMBL" id="KND95497.1"/>
    </source>
</evidence>
<name>A0A0L0NMZ0_CANAR</name>
<dbReference type="AlphaFoldDB" id="A0A0L0NMZ0"/>
<reference evidence="2" key="1">
    <citation type="journal article" date="2015" name="BMC Genomics">
        <title>Draft genome of a commonly misdiagnosed multidrug resistant pathogen Candida auris.</title>
        <authorList>
            <person name="Chatterjee S."/>
            <person name="Alampalli S.V."/>
            <person name="Nageshan R.K."/>
            <person name="Chettiar S.T."/>
            <person name="Joshi S."/>
            <person name="Tatu U.S."/>
        </authorList>
    </citation>
    <scope>NUCLEOTIDE SEQUENCE [LARGE SCALE GENOMIC DNA]</scope>
    <source>
        <strain evidence="2">6684</strain>
    </source>
</reference>
<dbReference type="Proteomes" id="UP000037122">
    <property type="component" value="Unassembled WGS sequence"/>
</dbReference>
<organism evidence="1 2">
    <name type="scientific">Candidozyma auris</name>
    <name type="common">Yeast</name>
    <name type="synonym">Candida auris</name>
    <dbReference type="NCBI Taxonomy" id="498019"/>
    <lineage>
        <taxon>Eukaryota</taxon>
        <taxon>Fungi</taxon>
        <taxon>Dikarya</taxon>
        <taxon>Ascomycota</taxon>
        <taxon>Saccharomycotina</taxon>
        <taxon>Pichiomycetes</taxon>
        <taxon>Metschnikowiaceae</taxon>
        <taxon>Candidozyma</taxon>
    </lineage>
</organism>
<dbReference type="EMBL" id="LGST01000072">
    <property type="protein sequence ID" value="KND95497.1"/>
    <property type="molecule type" value="Genomic_DNA"/>
</dbReference>
<comment type="caution">
    <text evidence="1">The sequence shown here is derived from an EMBL/GenBank/DDBJ whole genome shotgun (WGS) entry which is preliminary data.</text>
</comment>
<evidence type="ECO:0000313" key="2">
    <source>
        <dbReference type="Proteomes" id="UP000037122"/>
    </source>
</evidence>
<proteinExistence type="predicted"/>
<sequence length="69" mass="7686">MMNVYRSLWKEEVGLSTMIKGATDTPVSRHSSTNDVCAGGNICCKIIFEQNSRSEDGDDRDFVSIVKLE</sequence>
<protein>
    <submittedName>
        <fullName evidence="1">Uncharacterized protein</fullName>
    </submittedName>
</protein>
<gene>
    <name evidence="1" type="ORF">QG37_08229</name>
</gene>
<accession>A0A0L0NMZ0</accession>